<keyword evidence="9 10" id="KW-0275">Fatty acid biosynthesis</keyword>
<evidence type="ECO:0000256" key="1">
    <source>
        <dbReference type="ARBA" id="ARBA00004141"/>
    </source>
</evidence>
<dbReference type="EMBL" id="MH511249">
    <property type="protein sequence ID" value="QBO55936.1"/>
    <property type="molecule type" value="mRNA"/>
</dbReference>
<protein>
    <recommendedName>
        <fullName evidence="10">Elongation of very long chain fatty acids protein</fullName>
        <ecNumber evidence="10">2.3.1.199</ecNumber>
    </recommendedName>
    <alternativeName>
        <fullName evidence="10">Very-long-chain 3-oxoacyl-CoA synthase</fullName>
    </alternativeName>
</protein>
<keyword evidence="3 10" id="KW-0808">Transferase</keyword>
<dbReference type="Pfam" id="PF01151">
    <property type="entry name" value="ELO"/>
    <property type="match status" value="1"/>
</dbReference>
<dbReference type="GO" id="GO:0009922">
    <property type="term" value="F:fatty acid elongase activity"/>
    <property type="evidence" value="ECO:0007669"/>
    <property type="project" value="UniProtKB-EC"/>
</dbReference>
<feature type="transmembrane region" description="Helical" evidence="10">
    <location>
        <begin position="168"/>
        <end position="187"/>
    </location>
</feature>
<dbReference type="GO" id="GO:0034626">
    <property type="term" value="P:fatty acid elongation, polyunsaturated fatty acid"/>
    <property type="evidence" value="ECO:0007669"/>
    <property type="project" value="TreeGrafter"/>
</dbReference>
<comment type="similarity">
    <text evidence="10">Belongs to the ELO family.</text>
</comment>
<keyword evidence="8 10" id="KW-0472">Membrane</keyword>
<proteinExistence type="evidence at transcript level"/>
<accession>A0A482G1H3</accession>
<name>A0A482G1H3_9BILA</name>
<evidence type="ECO:0000256" key="8">
    <source>
        <dbReference type="ARBA" id="ARBA00023136"/>
    </source>
</evidence>
<evidence type="ECO:0000256" key="6">
    <source>
        <dbReference type="ARBA" id="ARBA00022989"/>
    </source>
</evidence>
<keyword evidence="6 10" id="KW-1133">Transmembrane helix</keyword>
<feature type="transmembrane region" description="Helical" evidence="10">
    <location>
        <begin position="226"/>
        <end position="246"/>
    </location>
</feature>
<dbReference type="InterPro" id="IPR002076">
    <property type="entry name" value="ELO_fam"/>
</dbReference>
<reference evidence="11" key="1">
    <citation type="submission" date="2018-06" db="EMBL/GenBank/DDBJ databases">
        <authorList>
            <person name="Lee J.-S."/>
        </authorList>
    </citation>
    <scope>NUCLEOTIDE SEQUENCE</scope>
</reference>
<evidence type="ECO:0000256" key="2">
    <source>
        <dbReference type="ARBA" id="ARBA00022516"/>
    </source>
</evidence>
<dbReference type="GO" id="GO:0030148">
    <property type="term" value="P:sphingolipid biosynthetic process"/>
    <property type="evidence" value="ECO:0007669"/>
    <property type="project" value="TreeGrafter"/>
</dbReference>
<dbReference type="GO" id="GO:0005789">
    <property type="term" value="C:endoplasmic reticulum membrane"/>
    <property type="evidence" value="ECO:0007669"/>
    <property type="project" value="TreeGrafter"/>
</dbReference>
<evidence type="ECO:0000256" key="7">
    <source>
        <dbReference type="ARBA" id="ARBA00023098"/>
    </source>
</evidence>
<keyword evidence="5 10" id="KW-0276">Fatty acid metabolism</keyword>
<evidence type="ECO:0000256" key="9">
    <source>
        <dbReference type="ARBA" id="ARBA00023160"/>
    </source>
</evidence>
<evidence type="ECO:0000256" key="4">
    <source>
        <dbReference type="ARBA" id="ARBA00022692"/>
    </source>
</evidence>
<feature type="transmembrane region" description="Helical" evidence="10">
    <location>
        <begin position="193"/>
        <end position="214"/>
    </location>
</feature>
<evidence type="ECO:0000256" key="5">
    <source>
        <dbReference type="ARBA" id="ARBA00022832"/>
    </source>
</evidence>
<keyword evidence="7 10" id="KW-0443">Lipid metabolism</keyword>
<dbReference type="GO" id="GO:0042761">
    <property type="term" value="P:very long-chain fatty acid biosynthetic process"/>
    <property type="evidence" value="ECO:0007669"/>
    <property type="project" value="TreeGrafter"/>
</dbReference>
<feature type="transmembrane region" description="Helical" evidence="10">
    <location>
        <begin position="55"/>
        <end position="74"/>
    </location>
</feature>
<comment type="subcellular location">
    <subcellularLocation>
        <location evidence="1">Membrane</location>
        <topology evidence="1">Multi-pass membrane protein</topology>
    </subcellularLocation>
</comment>
<comment type="catalytic activity">
    <reaction evidence="10">
        <text>a very-long-chain acyl-CoA + malonyl-CoA + H(+) = a very-long-chain 3-oxoacyl-CoA + CO2 + CoA</text>
        <dbReference type="Rhea" id="RHEA:32727"/>
        <dbReference type="ChEBI" id="CHEBI:15378"/>
        <dbReference type="ChEBI" id="CHEBI:16526"/>
        <dbReference type="ChEBI" id="CHEBI:57287"/>
        <dbReference type="ChEBI" id="CHEBI:57384"/>
        <dbReference type="ChEBI" id="CHEBI:90725"/>
        <dbReference type="ChEBI" id="CHEBI:90736"/>
        <dbReference type="EC" id="2.3.1.199"/>
    </reaction>
</comment>
<evidence type="ECO:0000256" key="10">
    <source>
        <dbReference type="RuleBase" id="RU361115"/>
    </source>
</evidence>
<dbReference type="AlphaFoldDB" id="A0A482G1H3"/>
<dbReference type="EC" id="2.3.1.199" evidence="10"/>
<organism evidence="11">
    <name type="scientific">Brachionus rotundiformis</name>
    <dbReference type="NCBI Taxonomy" id="96890"/>
    <lineage>
        <taxon>Eukaryota</taxon>
        <taxon>Metazoa</taxon>
        <taxon>Spiralia</taxon>
        <taxon>Gnathifera</taxon>
        <taxon>Rotifera</taxon>
        <taxon>Eurotatoria</taxon>
        <taxon>Monogononta</taxon>
        <taxon>Pseudotrocha</taxon>
        <taxon>Ploima</taxon>
        <taxon>Brachionidae</taxon>
        <taxon>Brachionus</taxon>
    </lineage>
</organism>
<keyword evidence="2 10" id="KW-0444">Lipid biosynthesis</keyword>
<evidence type="ECO:0000313" key="11">
    <source>
        <dbReference type="EMBL" id="QBO55936.1"/>
    </source>
</evidence>
<feature type="transmembrane region" description="Helical" evidence="10">
    <location>
        <begin position="86"/>
        <end position="108"/>
    </location>
</feature>
<dbReference type="GO" id="GO:0019367">
    <property type="term" value="P:fatty acid elongation, saturated fatty acid"/>
    <property type="evidence" value="ECO:0007669"/>
    <property type="project" value="TreeGrafter"/>
</dbReference>
<reference evidence="11" key="2">
    <citation type="journal article" date="2019" name="Comp. Biochem. Physiol. Part D Genomics Proteomics">
        <title>Genome-wide characterization and expression of the elongation of very long chain fatty acid (Elovl) genes and fatty acid profiles in the alga (Tetraselmis suecica) fed marine rotifer Brachionus koreanus.</title>
        <authorList>
            <person name="Lee M.C."/>
            <person name="Park J.C."/>
            <person name="Yoon D.S."/>
            <person name="Choi H."/>
            <person name="Kim H.J."/>
            <person name="Shin K.H."/>
            <person name="Hagiwara A."/>
            <person name="Han J."/>
            <person name="Park H.G."/>
            <person name="Lee J.S."/>
        </authorList>
    </citation>
    <scope>NUCLEOTIDE SEQUENCE</scope>
</reference>
<dbReference type="GO" id="GO:0034625">
    <property type="term" value="P:fatty acid elongation, monounsaturated fatty acid"/>
    <property type="evidence" value="ECO:0007669"/>
    <property type="project" value="TreeGrafter"/>
</dbReference>
<evidence type="ECO:0000256" key="3">
    <source>
        <dbReference type="ARBA" id="ARBA00022679"/>
    </source>
</evidence>
<feature type="transmembrane region" description="Helical" evidence="10">
    <location>
        <begin position="136"/>
        <end position="156"/>
    </location>
</feature>
<gene>
    <name evidence="11" type="primary">Elovl10</name>
</gene>
<dbReference type="PANTHER" id="PTHR11157">
    <property type="entry name" value="FATTY ACID ACYL TRANSFERASE-RELATED"/>
    <property type="match status" value="1"/>
</dbReference>
<dbReference type="PANTHER" id="PTHR11157:SF12">
    <property type="entry name" value="ELONGATION OF VERY LONG CHAIN FATTY ACIDS PROTEIN 4"/>
    <property type="match status" value="1"/>
</dbReference>
<sequence>MEILAEKLHHFKDYLSHCIQEINLKEHGENLTNLYMNHTNQINENVKDWPFMDSIDTTACISAFYLAIVLFLNFFMKFFYEIKLKFVVLCFNMFMIGLNFYVFSAILVTKYQAKDYGLCSTIHRYNEESFYKMNQIIWWFYITKGFELLKTVFFLLRRKFDKINLLHIFNHSTMFPVWWIATAYFSNGAIANAALMNSMLHIVMHFYFVVSSFGPSFQKFIWWKRYIVQFQMLQFCVLILYFSFLLRTKCENPLSENMIWYIIYYSLIHVALIYSFYTRSYYKIMNANLEGSKKIEQYRRLNNDFESENDFKVNATRRRPLHN</sequence>
<keyword evidence="4 10" id="KW-0812">Transmembrane</keyword>
<feature type="transmembrane region" description="Helical" evidence="10">
    <location>
        <begin position="258"/>
        <end position="277"/>
    </location>
</feature>